<dbReference type="Gene3D" id="1.10.10.60">
    <property type="entry name" value="Homeodomain-like"/>
    <property type="match status" value="1"/>
</dbReference>
<protein>
    <submittedName>
        <fullName evidence="3">IS3 family transposase</fullName>
    </submittedName>
</protein>
<dbReference type="GO" id="GO:0003677">
    <property type="term" value="F:DNA binding"/>
    <property type="evidence" value="ECO:0007669"/>
    <property type="project" value="InterPro"/>
</dbReference>
<dbReference type="InterPro" id="IPR036397">
    <property type="entry name" value="RNaseH_sf"/>
</dbReference>
<dbReference type="GO" id="GO:0004803">
    <property type="term" value="F:transposase activity"/>
    <property type="evidence" value="ECO:0007669"/>
    <property type="project" value="InterPro"/>
</dbReference>
<dbReference type="SUPFAM" id="SSF53098">
    <property type="entry name" value="Ribonuclease H-like"/>
    <property type="match status" value="1"/>
</dbReference>
<dbReference type="InterPro" id="IPR002514">
    <property type="entry name" value="Transposase_8"/>
</dbReference>
<evidence type="ECO:0000313" key="4">
    <source>
        <dbReference type="Proteomes" id="UP000515307"/>
    </source>
</evidence>
<dbReference type="Pfam" id="PF00665">
    <property type="entry name" value="rve"/>
    <property type="match status" value="1"/>
</dbReference>
<evidence type="ECO:0000259" key="2">
    <source>
        <dbReference type="PROSITE" id="PS50994"/>
    </source>
</evidence>
<comment type="function">
    <text evidence="1">Involved in the transposition of the insertion sequence.</text>
</comment>
<dbReference type="SUPFAM" id="SSF46689">
    <property type="entry name" value="Homeodomain-like"/>
    <property type="match status" value="1"/>
</dbReference>
<dbReference type="Gene3D" id="3.30.420.10">
    <property type="entry name" value="Ribonuclease H-like superfamily/Ribonuclease H"/>
    <property type="match status" value="1"/>
</dbReference>
<name>A0A7G7BQF8_9ACTN</name>
<dbReference type="NCBIfam" id="NF033516">
    <property type="entry name" value="transpos_IS3"/>
    <property type="match status" value="1"/>
</dbReference>
<sequence>MSGSRGSCDQVASKYTKRYSDEYKRDAIELVRSSGRTVTDVARQLGVSSESLRGWAKRAKAAEAQPPAAESPGSPAADAAELKRLRKLTVEQAKTIEIQKNDSFLREGERSVSAICRFIHAEKANFTTVLLCRVMKTARSTYYAWAAGIEARRMRRQADEALVHEITVIHLASRGTYGVPRVNAELRRLGRPVNRKRLARVMREHGIAGHTRRTGRRSLTKQDAGAAPAPDLIGRHFHADRPGQKIVGDITYIPTAEGWLYLAGWLDLATREVIGYSMADHHRADLVVDALDMAANMGRLDTGCVIHSDRGSEYTSSQLRRRISELGGRQSMGRTGICYDNAAAESFWAILKEEIGTRFWSDRATARAEIFAFIETFYNRRRLRKHIRWGYLTPHETRLRYQQGQALAA</sequence>
<keyword evidence="4" id="KW-1185">Reference proteome</keyword>
<feature type="domain" description="Integrase catalytic" evidence="2">
    <location>
        <begin position="238"/>
        <end position="402"/>
    </location>
</feature>
<dbReference type="Pfam" id="PF13276">
    <property type="entry name" value="HTH_21"/>
    <property type="match status" value="1"/>
</dbReference>
<dbReference type="InterPro" id="IPR050900">
    <property type="entry name" value="Transposase_IS3/IS150/IS904"/>
</dbReference>
<dbReference type="InterPro" id="IPR009057">
    <property type="entry name" value="Homeodomain-like_sf"/>
</dbReference>
<dbReference type="InterPro" id="IPR048020">
    <property type="entry name" value="Transpos_IS3"/>
</dbReference>
<dbReference type="PROSITE" id="PS50994">
    <property type="entry name" value="INTEGRASE"/>
    <property type="match status" value="1"/>
</dbReference>
<gene>
    <name evidence="3" type="ORF">F0344_25925</name>
</gene>
<evidence type="ECO:0000256" key="1">
    <source>
        <dbReference type="ARBA" id="ARBA00002286"/>
    </source>
</evidence>
<proteinExistence type="predicted"/>
<reference evidence="4" key="1">
    <citation type="submission" date="2019-10" db="EMBL/GenBank/DDBJ databases">
        <title>Antimicrobial potential of Antarctic Bacteria.</title>
        <authorList>
            <person name="Benaud N."/>
            <person name="Edwards R.J."/>
            <person name="Ferrari B.C."/>
        </authorList>
    </citation>
    <scope>NUCLEOTIDE SEQUENCE [LARGE SCALE GENOMIC DNA]</scope>
    <source>
        <strain evidence="4">NBSH44</strain>
    </source>
</reference>
<dbReference type="Pfam" id="PF01527">
    <property type="entry name" value="HTH_Tnp_1"/>
    <property type="match status" value="1"/>
</dbReference>
<organism evidence="3 4">
    <name type="scientific">Streptomyces finlayi</name>
    <dbReference type="NCBI Taxonomy" id="67296"/>
    <lineage>
        <taxon>Bacteria</taxon>
        <taxon>Bacillati</taxon>
        <taxon>Actinomycetota</taxon>
        <taxon>Actinomycetes</taxon>
        <taxon>Kitasatosporales</taxon>
        <taxon>Streptomycetaceae</taxon>
        <taxon>Streptomyces</taxon>
    </lineage>
</organism>
<dbReference type="PANTHER" id="PTHR46889:SF4">
    <property type="entry name" value="TRANSPOSASE INSO FOR INSERTION SEQUENCE ELEMENT IS911B-RELATED"/>
    <property type="match status" value="1"/>
</dbReference>
<evidence type="ECO:0000313" key="3">
    <source>
        <dbReference type="EMBL" id="QNE77573.1"/>
    </source>
</evidence>
<dbReference type="InterPro" id="IPR001584">
    <property type="entry name" value="Integrase_cat-core"/>
</dbReference>
<accession>A0A7G7BQF8</accession>
<dbReference type="AlphaFoldDB" id="A0A7G7BQF8"/>
<dbReference type="Proteomes" id="UP000515307">
    <property type="component" value="Chromosome"/>
</dbReference>
<dbReference type="EMBL" id="CP045702">
    <property type="protein sequence ID" value="QNE77573.1"/>
    <property type="molecule type" value="Genomic_DNA"/>
</dbReference>
<dbReference type="PANTHER" id="PTHR46889">
    <property type="entry name" value="TRANSPOSASE INSF FOR INSERTION SEQUENCE IS3B-RELATED"/>
    <property type="match status" value="1"/>
</dbReference>
<dbReference type="GO" id="GO:0015074">
    <property type="term" value="P:DNA integration"/>
    <property type="evidence" value="ECO:0007669"/>
    <property type="project" value="InterPro"/>
</dbReference>
<dbReference type="InterPro" id="IPR025948">
    <property type="entry name" value="HTH-like_dom"/>
</dbReference>
<dbReference type="KEGG" id="sfiy:F0344_25925"/>
<dbReference type="GO" id="GO:0006313">
    <property type="term" value="P:DNA transposition"/>
    <property type="evidence" value="ECO:0007669"/>
    <property type="project" value="InterPro"/>
</dbReference>
<dbReference type="InterPro" id="IPR012337">
    <property type="entry name" value="RNaseH-like_sf"/>
</dbReference>